<reference evidence="2" key="1">
    <citation type="submission" date="2012-05" db="EMBL/GenBank/DDBJ databases">
        <authorList>
            <person name="Krishnakumar V."/>
            <person name="Cheung F."/>
            <person name="Xiao Y."/>
            <person name="Chan A."/>
            <person name="Moskal W.A."/>
            <person name="Town C.D."/>
        </authorList>
    </citation>
    <scope>NUCLEOTIDE SEQUENCE</scope>
</reference>
<evidence type="ECO:0000256" key="1">
    <source>
        <dbReference type="SAM" id="Phobius"/>
    </source>
</evidence>
<organism evidence="2">
    <name type="scientific">Medicago truncatula</name>
    <name type="common">Barrel medic</name>
    <name type="synonym">Medicago tribuloides</name>
    <dbReference type="NCBI Taxonomy" id="3880"/>
    <lineage>
        <taxon>Eukaryota</taxon>
        <taxon>Viridiplantae</taxon>
        <taxon>Streptophyta</taxon>
        <taxon>Embryophyta</taxon>
        <taxon>Tracheophyta</taxon>
        <taxon>Spermatophyta</taxon>
        <taxon>Magnoliopsida</taxon>
        <taxon>eudicotyledons</taxon>
        <taxon>Gunneridae</taxon>
        <taxon>Pentapetalae</taxon>
        <taxon>rosids</taxon>
        <taxon>fabids</taxon>
        <taxon>Fabales</taxon>
        <taxon>Fabaceae</taxon>
        <taxon>Papilionoideae</taxon>
        <taxon>50 kb inversion clade</taxon>
        <taxon>NPAAA clade</taxon>
        <taxon>Hologalegina</taxon>
        <taxon>IRL clade</taxon>
        <taxon>Trifolieae</taxon>
        <taxon>Medicago</taxon>
    </lineage>
</organism>
<keyword evidence="1" id="KW-0472">Membrane</keyword>
<sequence length="66" mass="8058">MRSCQTISQKGTCYCWTLSLAQVTQLFKRFLYLYKRVYQSPTSYFLISYLLLKVYMWYADVFQELK</sequence>
<accession>I3SY54</accession>
<evidence type="ECO:0008006" key="3">
    <source>
        <dbReference type="Google" id="ProtNLM"/>
    </source>
</evidence>
<keyword evidence="1" id="KW-1133">Transmembrane helix</keyword>
<proteinExistence type="evidence at transcript level"/>
<feature type="transmembrane region" description="Helical" evidence="1">
    <location>
        <begin position="37"/>
        <end position="58"/>
    </location>
</feature>
<keyword evidence="1" id="KW-0812">Transmembrane</keyword>
<evidence type="ECO:0000313" key="2">
    <source>
        <dbReference type="EMBL" id="AFK45196.1"/>
    </source>
</evidence>
<protein>
    <recommendedName>
        <fullName evidence="3">Transmembrane protein</fullName>
    </recommendedName>
</protein>
<dbReference type="AlphaFoldDB" id="I3SY54"/>
<name>I3SY54_MEDTR</name>
<dbReference type="EMBL" id="BT145402">
    <property type="protein sequence ID" value="AFK45196.1"/>
    <property type="molecule type" value="mRNA"/>
</dbReference>